<evidence type="ECO:0000313" key="6">
    <source>
        <dbReference type="EMBL" id="BDZ59849.1"/>
    </source>
</evidence>
<sequence>MGRAGEALFVDANVWFSRTLRDWIGMTYVAPIHQPLFEVYWSEDVLAELLFHLRKEHPDWSGERITGIRDRLAETFSTGRVADFDTKSYTGPDPHDAHVHAAAVACGATILLTWDRKGFGPDRDELPYEVLTPDEFFVLLDEASPQLVASVTRQMRDYWIDRTGEADLPRALERERCPDFARRVRLHLQRDL</sequence>
<evidence type="ECO:0000256" key="2">
    <source>
        <dbReference type="ARBA" id="ARBA00022723"/>
    </source>
</evidence>
<keyword evidence="4" id="KW-0460">Magnesium</keyword>
<dbReference type="EMBL" id="AP027735">
    <property type="protein sequence ID" value="BDZ59849.1"/>
    <property type="molecule type" value="Genomic_DNA"/>
</dbReference>
<reference evidence="6" key="1">
    <citation type="journal article" date="2014" name="Int. J. Syst. Evol. Microbiol.">
        <title>Complete genome of a new Firmicutes species belonging to the dominant human colonic microbiota ('Ruminococcus bicirculans') reveals two chromosomes and a selective capacity to utilize plant glucans.</title>
        <authorList>
            <consortium name="NISC Comparative Sequencing Program"/>
            <person name="Wegmann U."/>
            <person name="Louis P."/>
            <person name="Goesmann A."/>
            <person name="Henrissat B."/>
            <person name="Duncan S.H."/>
            <person name="Flint H.J."/>
        </authorList>
    </citation>
    <scope>NUCLEOTIDE SEQUENCE</scope>
    <source>
        <strain evidence="6">NBRC 110608</strain>
    </source>
</reference>
<proteinExistence type="predicted"/>
<evidence type="ECO:0000256" key="1">
    <source>
        <dbReference type="ARBA" id="ARBA00022722"/>
    </source>
</evidence>
<evidence type="ECO:0000256" key="4">
    <source>
        <dbReference type="ARBA" id="ARBA00022842"/>
    </source>
</evidence>
<dbReference type="InterPro" id="IPR029060">
    <property type="entry name" value="PIN-like_dom_sf"/>
</dbReference>
<reference evidence="6" key="2">
    <citation type="submission" date="2023-02" db="EMBL/GenBank/DDBJ databases">
        <authorList>
            <person name="Sun Q."/>
            <person name="Mori K."/>
        </authorList>
    </citation>
    <scope>NUCLEOTIDE SEQUENCE</scope>
    <source>
        <strain evidence="6">NBRC 110608</strain>
    </source>
</reference>
<keyword evidence="1" id="KW-0540">Nuclease</keyword>
<keyword evidence="3" id="KW-0378">Hydrolase</keyword>
<keyword evidence="2" id="KW-0479">Metal-binding</keyword>
<dbReference type="Pfam" id="PF13470">
    <property type="entry name" value="PIN_3"/>
    <property type="match status" value="1"/>
</dbReference>
<dbReference type="InterPro" id="IPR002716">
    <property type="entry name" value="PIN_dom"/>
</dbReference>
<feature type="domain" description="PIN" evidence="5">
    <location>
        <begin position="33"/>
        <end position="117"/>
    </location>
</feature>
<protein>
    <recommendedName>
        <fullName evidence="5">PIN domain-containing protein</fullName>
    </recommendedName>
</protein>
<organism evidence="6">
    <name type="scientific">Barrientosiimonas endolithica</name>
    <dbReference type="NCBI Taxonomy" id="1535208"/>
    <lineage>
        <taxon>Bacteria</taxon>
        <taxon>Bacillati</taxon>
        <taxon>Actinomycetota</taxon>
        <taxon>Actinomycetes</taxon>
        <taxon>Micrococcales</taxon>
        <taxon>Dermacoccaceae</taxon>
        <taxon>Barrientosiimonas</taxon>
    </lineage>
</organism>
<evidence type="ECO:0000256" key="3">
    <source>
        <dbReference type="ARBA" id="ARBA00022801"/>
    </source>
</evidence>
<name>A0ABN6YR12_9MICO</name>
<accession>A0ABN6YR12</accession>
<evidence type="ECO:0000259" key="5">
    <source>
        <dbReference type="Pfam" id="PF13470"/>
    </source>
</evidence>
<dbReference type="RefSeq" id="WP_289231707.1">
    <property type="nucleotide sequence ID" value="NZ_AP027735.1"/>
</dbReference>
<gene>
    <name evidence="6" type="ORF">GCM10025872_35060</name>
</gene>
<dbReference type="SUPFAM" id="SSF88723">
    <property type="entry name" value="PIN domain-like"/>
    <property type="match status" value="1"/>
</dbReference>